<dbReference type="EMBL" id="JAADZA010000025">
    <property type="protein sequence ID" value="NEV13369.1"/>
    <property type="molecule type" value="Genomic_DNA"/>
</dbReference>
<dbReference type="Pfam" id="PF05930">
    <property type="entry name" value="Phage_AlpA"/>
    <property type="match status" value="1"/>
</dbReference>
<dbReference type="AlphaFoldDB" id="A0A6P1C840"/>
<sequence length="69" mass="7737">MKHANDNIPILISLNDVCQLTSLSRTMINRLRSEGRFPGAADLGDRRVAFVRTEVLQWIESKIASRAIA</sequence>
<protein>
    <submittedName>
        <fullName evidence="1">AlpA family phage regulatory protein</fullName>
    </submittedName>
</protein>
<dbReference type="InterPro" id="IPR010260">
    <property type="entry name" value="AlpA"/>
</dbReference>
<organism evidence="1 2">
    <name type="scientific">Rhizobium tropici</name>
    <dbReference type="NCBI Taxonomy" id="398"/>
    <lineage>
        <taxon>Bacteria</taxon>
        <taxon>Pseudomonadati</taxon>
        <taxon>Pseudomonadota</taxon>
        <taxon>Alphaproteobacteria</taxon>
        <taxon>Hyphomicrobiales</taxon>
        <taxon>Rhizobiaceae</taxon>
        <taxon>Rhizobium/Agrobacterium group</taxon>
        <taxon>Rhizobium</taxon>
    </lineage>
</organism>
<evidence type="ECO:0000313" key="1">
    <source>
        <dbReference type="EMBL" id="NEV13369.1"/>
    </source>
</evidence>
<reference evidence="1 2" key="1">
    <citation type="submission" date="2020-02" db="EMBL/GenBank/DDBJ databases">
        <title>Draft genome sequence of Rhizobium tropici.</title>
        <authorList>
            <person name="Khayi S."/>
            <person name="Jemo M."/>
        </authorList>
    </citation>
    <scope>NUCLEOTIDE SEQUENCE [LARGE SCALE GENOMIC DNA]</scope>
    <source>
        <strain evidence="1 2">A12</strain>
    </source>
</reference>
<gene>
    <name evidence="1" type="ORF">GXW80_20470</name>
</gene>
<name>A0A6P1C840_RHITR</name>
<proteinExistence type="predicted"/>
<evidence type="ECO:0000313" key="2">
    <source>
        <dbReference type="Proteomes" id="UP000471190"/>
    </source>
</evidence>
<dbReference type="RefSeq" id="WP_015339724.1">
    <property type="nucleotide sequence ID" value="NZ_JAADZA010000025.1"/>
</dbReference>
<comment type="caution">
    <text evidence="1">The sequence shown here is derived from an EMBL/GenBank/DDBJ whole genome shotgun (WGS) entry which is preliminary data.</text>
</comment>
<accession>A0A6P1C840</accession>
<dbReference type="Proteomes" id="UP000471190">
    <property type="component" value="Unassembled WGS sequence"/>
</dbReference>
<dbReference type="Gene3D" id="1.10.238.160">
    <property type="match status" value="1"/>
</dbReference>